<dbReference type="Proteomes" id="UP001172681">
    <property type="component" value="Unassembled WGS sequence"/>
</dbReference>
<dbReference type="PANTHER" id="PTHR39598">
    <property type="entry name" value="AUSTINOL SYNTHESIS PROTEIN F-RELATED"/>
    <property type="match status" value="1"/>
</dbReference>
<comment type="caution">
    <text evidence="1">The sequence shown here is derived from an EMBL/GenBank/DDBJ whole genome shotgun (WGS) entry which is preliminary data.</text>
</comment>
<reference evidence="1" key="1">
    <citation type="submission" date="2022-10" db="EMBL/GenBank/DDBJ databases">
        <title>Culturing micro-colonial fungi from biological soil crusts in the Mojave desert and describing Neophaeococcomyces mojavensis, and introducing the new genera and species Taxawa tesnikishii.</title>
        <authorList>
            <person name="Kurbessoian T."/>
            <person name="Stajich J.E."/>
        </authorList>
    </citation>
    <scope>NUCLEOTIDE SEQUENCE</scope>
    <source>
        <strain evidence="1">TK_35</strain>
    </source>
</reference>
<organism evidence="1 2">
    <name type="scientific">Knufia peltigerae</name>
    <dbReference type="NCBI Taxonomy" id="1002370"/>
    <lineage>
        <taxon>Eukaryota</taxon>
        <taxon>Fungi</taxon>
        <taxon>Dikarya</taxon>
        <taxon>Ascomycota</taxon>
        <taxon>Pezizomycotina</taxon>
        <taxon>Eurotiomycetes</taxon>
        <taxon>Chaetothyriomycetidae</taxon>
        <taxon>Chaetothyriales</taxon>
        <taxon>Trichomeriaceae</taxon>
        <taxon>Knufia</taxon>
    </lineage>
</organism>
<dbReference type="AlphaFoldDB" id="A0AA38XX71"/>
<gene>
    <name evidence="1" type="ORF">H2204_009897</name>
</gene>
<evidence type="ECO:0000313" key="2">
    <source>
        <dbReference type="Proteomes" id="UP001172681"/>
    </source>
</evidence>
<dbReference type="InterPro" id="IPR050977">
    <property type="entry name" value="Fungal_Meroterpenoid_Isomerase"/>
</dbReference>
<keyword evidence="2" id="KW-1185">Reference proteome</keyword>
<sequence length="152" mass="17401">MPPPTRAQLLATVDRFFDAYKVFTMDAILAVRSPTCIHHTGPKSHGDMHLNNTQFVEFMGPMLGVFRNFKLFVADEKETMVDVEKRKVFLHLQCHAETDAGPYENDYHWILTMNETGDLIDDIIEWVDSAYLNDFIARQESSKKQSAEATTS</sequence>
<evidence type="ECO:0000313" key="1">
    <source>
        <dbReference type="EMBL" id="KAJ9626752.1"/>
    </source>
</evidence>
<dbReference type="Gene3D" id="3.10.450.50">
    <property type="match status" value="1"/>
</dbReference>
<dbReference type="EMBL" id="JAPDRN010000080">
    <property type="protein sequence ID" value="KAJ9626752.1"/>
    <property type="molecule type" value="Genomic_DNA"/>
</dbReference>
<dbReference type="SUPFAM" id="SSF54427">
    <property type="entry name" value="NTF2-like"/>
    <property type="match status" value="1"/>
</dbReference>
<protein>
    <recommendedName>
        <fullName evidence="3">SnoaL-like domain-containing protein</fullName>
    </recommendedName>
</protein>
<dbReference type="PANTHER" id="PTHR39598:SF1">
    <property type="entry name" value="AUSTINOID BIOSYNTHESIS CLUSTERS PROTEIN F-RELATED"/>
    <property type="match status" value="1"/>
</dbReference>
<name>A0AA38XX71_9EURO</name>
<evidence type="ECO:0008006" key="3">
    <source>
        <dbReference type="Google" id="ProtNLM"/>
    </source>
</evidence>
<proteinExistence type="predicted"/>
<accession>A0AA38XX71</accession>
<dbReference type="InterPro" id="IPR032710">
    <property type="entry name" value="NTF2-like_dom_sf"/>
</dbReference>